<dbReference type="EMBL" id="FN649734">
    <property type="protein sequence ID" value="CBJ30918.1"/>
    <property type="molecule type" value="Genomic_DNA"/>
</dbReference>
<protein>
    <submittedName>
        <fullName evidence="2">Carbohydrate binding family 6</fullName>
    </submittedName>
</protein>
<evidence type="ECO:0000259" key="1">
    <source>
        <dbReference type="PROSITE" id="PS51175"/>
    </source>
</evidence>
<organism evidence="2 3">
    <name type="scientific">Ectocarpus siliculosus</name>
    <name type="common">Brown alga</name>
    <name type="synonym">Conferva siliculosa</name>
    <dbReference type="NCBI Taxonomy" id="2880"/>
    <lineage>
        <taxon>Eukaryota</taxon>
        <taxon>Sar</taxon>
        <taxon>Stramenopiles</taxon>
        <taxon>Ochrophyta</taxon>
        <taxon>PX clade</taxon>
        <taxon>Phaeophyceae</taxon>
        <taxon>Ectocarpales</taxon>
        <taxon>Ectocarpaceae</taxon>
        <taxon>Ectocarpus</taxon>
    </lineage>
</organism>
<dbReference type="Proteomes" id="UP000002630">
    <property type="component" value="Linkage Group LG09"/>
</dbReference>
<dbReference type="GO" id="GO:0030246">
    <property type="term" value="F:carbohydrate binding"/>
    <property type="evidence" value="ECO:0007669"/>
    <property type="project" value="InterPro"/>
</dbReference>
<dbReference type="Gene3D" id="2.60.120.260">
    <property type="entry name" value="Galactose-binding domain-like"/>
    <property type="match status" value="3"/>
</dbReference>
<dbReference type="InterPro" id="IPR008979">
    <property type="entry name" value="Galactose-bd-like_sf"/>
</dbReference>
<sequence>MIFGTTVIDYDWPTAALKRTVTTSSVPPGLALYYGDEICEFTPCTADFMSGYAASFAASSIQSTDLKVYEFVRWVVTYPDNSTDIVKVPALNNLRVDVDGLTIAAEYQVLAPVFVSDMPPPVIAAIGGFYTKIALLVPVGRSNYTVYLRAYNSVNNTVSAKSTDYVVESADSLDPSENLCPEDVPLVGVEVQFHANASAVPGIIQAEDFDDGGEGVAYHDTNATNEGASMLREGEGVDLERIGDTVVNVAWTAPGEWISYTVQHPGSETVVQDVSVRYAVLGHWNGIALCLDLEDPSECPKLGEGDEQVIMLNSNLPETRSYSDWNWTKNASVALTPGPHVVTLCFIGNAVVNVDLLRFGESDCSNGVCQWVDSEETCITCPQDCGECPTAYVPLRVPGDLEAEDFDIGGEGVGFHENECVSSETKNCTQVQGMLSEYRNESSKEGLVELRDADGTVSWGWTSIGEWLTYTVTVSVTSDYNVTLRYASASTGQAVIFLDTYTCDVKEGKGTFLGSLLMPDSGGEAGPFSRTAPFTTRLQAGQHSIRVCVATGGFTLDKISFDLQTSGVCNDDGKCDVGDDEGCMSCEDDCVCSEGQWYGFVKTSIPGFVEAYKFDEGGNGVAYYDDTKGNLGLVGLRTDESVDIEAGWDGSLHVAYGTPGNCWSSV</sequence>
<evidence type="ECO:0000313" key="3">
    <source>
        <dbReference type="Proteomes" id="UP000002630"/>
    </source>
</evidence>
<name>D7FRX7_ECTSI</name>
<reference evidence="2 3" key="1">
    <citation type="journal article" date="2010" name="Nature">
        <title>The Ectocarpus genome and the independent evolution of multicellularity in brown algae.</title>
        <authorList>
            <person name="Cock J.M."/>
            <person name="Sterck L."/>
            <person name="Rouze P."/>
            <person name="Scornet D."/>
            <person name="Allen A.E."/>
            <person name="Amoutzias G."/>
            <person name="Anthouard V."/>
            <person name="Artiguenave F."/>
            <person name="Aury J.M."/>
            <person name="Badger J.H."/>
            <person name="Beszteri B."/>
            <person name="Billiau K."/>
            <person name="Bonnet E."/>
            <person name="Bothwell J.H."/>
            <person name="Bowler C."/>
            <person name="Boyen C."/>
            <person name="Brownlee C."/>
            <person name="Carrano C.J."/>
            <person name="Charrier B."/>
            <person name="Cho G.Y."/>
            <person name="Coelho S.M."/>
            <person name="Collen J."/>
            <person name="Corre E."/>
            <person name="Da Silva C."/>
            <person name="Delage L."/>
            <person name="Delaroque N."/>
            <person name="Dittami S.M."/>
            <person name="Doulbeau S."/>
            <person name="Elias M."/>
            <person name="Farnham G."/>
            <person name="Gachon C.M."/>
            <person name="Gschloessl B."/>
            <person name="Heesch S."/>
            <person name="Jabbari K."/>
            <person name="Jubin C."/>
            <person name="Kawai H."/>
            <person name="Kimura K."/>
            <person name="Kloareg B."/>
            <person name="Kupper F.C."/>
            <person name="Lang D."/>
            <person name="Le Bail A."/>
            <person name="Leblanc C."/>
            <person name="Lerouge P."/>
            <person name="Lohr M."/>
            <person name="Lopez P.J."/>
            <person name="Martens C."/>
            <person name="Maumus F."/>
            <person name="Michel G."/>
            <person name="Miranda-Saavedra D."/>
            <person name="Morales J."/>
            <person name="Moreau H."/>
            <person name="Motomura T."/>
            <person name="Nagasato C."/>
            <person name="Napoli C.A."/>
            <person name="Nelson D.R."/>
            <person name="Nyvall-Collen P."/>
            <person name="Peters A.F."/>
            <person name="Pommier C."/>
            <person name="Potin P."/>
            <person name="Poulain J."/>
            <person name="Quesneville H."/>
            <person name="Read B."/>
            <person name="Rensing S.A."/>
            <person name="Ritter A."/>
            <person name="Rousvoal S."/>
            <person name="Samanta M."/>
            <person name="Samson G."/>
            <person name="Schroeder D.C."/>
            <person name="Segurens B."/>
            <person name="Strittmatter M."/>
            <person name="Tonon T."/>
            <person name="Tregear J.W."/>
            <person name="Valentin K."/>
            <person name="von Dassow P."/>
            <person name="Yamagishi T."/>
            <person name="Van de Peer Y."/>
            <person name="Wincker P."/>
        </authorList>
    </citation>
    <scope>NUCLEOTIDE SEQUENCE [LARGE SCALE GENOMIC DNA]</scope>
    <source>
        <strain evidence="3">Ec32 / CCAP1310/4</strain>
    </source>
</reference>
<feature type="domain" description="CBM6" evidence="1">
    <location>
        <begin position="429"/>
        <end position="562"/>
    </location>
</feature>
<dbReference type="InterPro" id="IPR005084">
    <property type="entry name" value="CBM6"/>
</dbReference>
<dbReference type="EMBL" id="FN648402">
    <property type="protein sequence ID" value="CBJ30918.1"/>
    <property type="molecule type" value="Genomic_DNA"/>
</dbReference>
<dbReference type="InParanoid" id="D7FRX7"/>
<dbReference type="AlphaFoldDB" id="D7FRX7"/>
<dbReference type="OrthoDB" id="10681002at2759"/>
<accession>D7FRX7</accession>
<dbReference type="PROSITE" id="PS51175">
    <property type="entry name" value="CBM6"/>
    <property type="match status" value="1"/>
</dbReference>
<proteinExistence type="predicted"/>
<gene>
    <name evidence="2" type="ORF">Esi_0223_0023</name>
</gene>
<dbReference type="SUPFAM" id="SSF49785">
    <property type="entry name" value="Galactose-binding domain-like"/>
    <property type="match status" value="2"/>
</dbReference>
<dbReference type="Pfam" id="PF03422">
    <property type="entry name" value="CBM_6"/>
    <property type="match status" value="2"/>
</dbReference>
<keyword evidence="3" id="KW-1185">Reference proteome</keyword>
<evidence type="ECO:0000313" key="2">
    <source>
        <dbReference type="EMBL" id="CBJ30918.1"/>
    </source>
</evidence>
<dbReference type="CDD" id="cd04080">
    <property type="entry name" value="CBM6_cellulase-like"/>
    <property type="match status" value="2"/>
</dbReference>